<dbReference type="GO" id="GO:1990756">
    <property type="term" value="F:ubiquitin-like ligase-substrate adaptor activity"/>
    <property type="evidence" value="ECO:0007669"/>
    <property type="project" value="TreeGrafter"/>
</dbReference>
<dbReference type="GO" id="GO:0032436">
    <property type="term" value="P:positive regulation of proteasomal ubiquitin-dependent protein catabolic process"/>
    <property type="evidence" value="ECO:0007669"/>
    <property type="project" value="TreeGrafter"/>
</dbReference>
<dbReference type="AlphaFoldDB" id="A0A8H7VCW6"/>
<reference evidence="2 3" key="1">
    <citation type="submission" date="2020-12" db="EMBL/GenBank/DDBJ databases">
        <title>Metabolic potential, ecology and presence of endohyphal bacteria is reflected in genomic diversity of Mucoromycotina.</title>
        <authorList>
            <person name="Muszewska A."/>
            <person name="Okrasinska A."/>
            <person name="Steczkiewicz K."/>
            <person name="Drgas O."/>
            <person name="Orlowska M."/>
            <person name="Perlinska-Lenart U."/>
            <person name="Aleksandrzak-Piekarczyk T."/>
            <person name="Szatraj K."/>
            <person name="Zielenkiewicz U."/>
            <person name="Pilsyk S."/>
            <person name="Malc E."/>
            <person name="Mieczkowski P."/>
            <person name="Kruszewska J.S."/>
            <person name="Biernat P."/>
            <person name="Pawlowska J."/>
        </authorList>
    </citation>
    <scope>NUCLEOTIDE SEQUENCE [LARGE SCALE GENOMIC DNA]</scope>
    <source>
        <strain evidence="2 3">CBS 142.35</strain>
    </source>
</reference>
<proteinExistence type="predicted"/>
<dbReference type="PANTHER" id="PTHR13374">
    <property type="entry name" value="DET1 HOMOLOG DE-ETIOLATED-1 HOMOLOG"/>
    <property type="match status" value="1"/>
</dbReference>
<feature type="compositionally biased region" description="Polar residues" evidence="1">
    <location>
        <begin position="267"/>
        <end position="276"/>
    </location>
</feature>
<dbReference type="InterPro" id="IPR019138">
    <property type="entry name" value="De-etiolated_protein_1_Det1"/>
</dbReference>
<evidence type="ECO:0000256" key="1">
    <source>
        <dbReference type="SAM" id="MobiDB-lite"/>
    </source>
</evidence>
<dbReference type="GO" id="GO:0031625">
    <property type="term" value="F:ubiquitin protein ligase binding"/>
    <property type="evidence" value="ECO:0007669"/>
    <property type="project" value="TreeGrafter"/>
</dbReference>
<dbReference type="OrthoDB" id="18339at2759"/>
<dbReference type="GO" id="GO:0016567">
    <property type="term" value="P:protein ubiquitination"/>
    <property type="evidence" value="ECO:0007669"/>
    <property type="project" value="TreeGrafter"/>
</dbReference>
<dbReference type="Proteomes" id="UP000646827">
    <property type="component" value="Unassembled WGS sequence"/>
</dbReference>
<organism evidence="2 3">
    <name type="scientific">Circinella minor</name>
    <dbReference type="NCBI Taxonomy" id="1195481"/>
    <lineage>
        <taxon>Eukaryota</taxon>
        <taxon>Fungi</taxon>
        <taxon>Fungi incertae sedis</taxon>
        <taxon>Mucoromycota</taxon>
        <taxon>Mucoromycotina</taxon>
        <taxon>Mucoromycetes</taxon>
        <taxon>Mucorales</taxon>
        <taxon>Lichtheimiaceae</taxon>
        <taxon>Circinella</taxon>
    </lineage>
</organism>
<name>A0A8H7VCW6_9FUNG</name>
<comment type="caution">
    <text evidence="2">The sequence shown here is derived from an EMBL/GenBank/DDBJ whole genome shotgun (WGS) entry which is preliminary data.</text>
</comment>
<dbReference type="PANTHER" id="PTHR13374:SF3">
    <property type="entry name" value="DET1 HOMOLOG"/>
    <property type="match status" value="1"/>
</dbReference>
<evidence type="ECO:0000313" key="3">
    <source>
        <dbReference type="Proteomes" id="UP000646827"/>
    </source>
</evidence>
<protein>
    <submittedName>
        <fullName evidence="2">Uncharacterized protein</fullName>
    </submittedName>
</protein>
<gene>
    <name evidence="2" type="ORF">INT45_013180</name>
</gene>
<dbReference type="GO" id="GO:0005634">
    <property type="term" value="C:nucleus"/>
    <property type="evidence" value="ECO:0007669"/>
    <property type="project" value="TreeGrafter"/>
</dbReference>
<accession>A0A8H7VCW6</accession>
<feature type="region of interest" description="Disordered" evidence="1">
    <location>
        <begin position="253"/>
        <end position="300"/>
    </location>
</feature>
<dbReference type="GO" id="GO:0031461">
    <property type="term" value="C:cullin-RING ubiquitin ligase complex"/>
    <property type="evidence" value="ECO:0007669"/>
    <property type="project" value="TreeGrafter"/>
</dbReference>
<keyword evidence="3" id="KW-1185">Reference proteome</keyword>
<dbReference type="EMBL" id="JAEPRB010000230">
    <property type="protein sequence ID" value="KAG2218436.1"/>
    <property type="molecule type" value="Genomic_DNA"/>
</dbReference>
<dbReference type="Pfam" id="PF09737">
    <property type="entry name" value="Det1"/>
    <property type="match status" value="2"/>
</dbReference>
<evidence type="ECO:0000313" key="2">
    <source>
        <dbReference type="EMBL" id="KAG2218436.1"/>
    </source>
</evidence>
<feature type="compositionally biased region" description="Basic and acidic residues" evidence="1">
    <location>
        <begin position="253"/>
        <end position="266"/>
    </location>
</feature>
<sequence length="577" mass="66369">MDSRFLIKPLRDASMTILNVLHEREQGIKQHQKSNGVRQIYSHVTPNHTLFDVDIPLECLNIRRFTPDGKYLISFTGCQQGVRVYFLHNLVYDDNVITQAILSPTATRPFYHFFSLKYTSMLHMPDTHQLYIEFCLITKNQKHMILASSGPSTRTTRQSSYELDIPITLNDYAFYIVEIQTGQVVDECHFKQDYIHLTDHAGVGILDDRISILCIQTQTIHVFEIKESGTLNLVYLLDPCLTYKKNDETENMSHVDEELDGEKDSDILSTTSNQDSLKSDNRPQDEQTNDGPPTAPNDWGLAVPERFSHTLMTARSLEELLENSEFYNSSVGTNDETFPGARPYSEFTHTLLVWLFNHTIEKTESYGKQYFYCHFNWFLDLKLWRMQFIGDDRLLIKMSTLPANFNIRGNNPYDTMNMALFIIFNITKSSIEDVFDNTSNKVAGLLLNNSGCLYNGIHTAKPKPCFSAPGSNTLIDRGILQKKIESWSRPEKGGSYALAMQKLSFNLPRPPDPQSDCPYFDFSLFRYSDKLISLQNWSKCPLMEKIKFYSKETTQFKFMIDAGLGTNNLEQNLNQDN</sequence>